<dbReference type="AlphaFoldDB" id="G7Y2Z6"/>
<reference evidence="2" key="1">
    <citation type="journal article" date="2011" name="Genome Biol.">
        <title>The draft genome of the carcinogenic human liver fluke Clonorchis sinensis.</title>
        <authorList>
            <person name="Wang X."/>
            <person name="Chen W."/>
            <person name="Huang Y."/>
            <person name="Sun J."/>
            <person name="Men J."/>
            <person name="Liu H."/>
            <person name="Luo F."/>
            <person name="Guo L."/>
            <person name="Lv X."/>
            <person name="Deng C."/>
            <person name="Zhou C."/>
            <person name="Fan Y."/>
            <person name="Li X."/>
            <person name="Huang L."/>
            <person name="Hu Y."/>
            <person name="Liang C."/>
            <person name="Hu X."/>
            <person name="Xu J."/>
            <person name="Yu X."/>
        </authorList>
    </citation>
    <scope>NUCLEOTIDE SEQUENCE [LARGE SCALE GENOMIC DNA]</scope>
    <source>
        <strain evidence="2">Henan</strain>
    </source>
</reference>
<evidence type="ECO:0000313" key="3">
    <source>
        <dbReference type="Proteomes" id="UP000008909"/>
    </source>
</evidence>
<gene>
    <name evidence="2" type="ORF">CLF_100218</name>
</gene>
<feature type="chain" id="PRO_5003506249" description="Secreted protein" evidence="1">
    <location>
        <begin position="25"/>
        <end position="161"/>
    </location>
</feature>
<reference key="2">
    <citation type="submission" date="2011-10" db="EMBL/GenBank/DDBJ databases">
        <title>The genome and transcriptome sequence of Clonorchis sinensis provide insights into the carcinogenic liver fluke.</title>
        <authorList>
            <person name="Wang X."/>
            <person name="Huang Y."/>
            <person name="Chen W."/>
            <person name="Liu H."/>
            <person name="Guo L."/>
            <person name="Chen Y."/>
            <person name="Luo F."/>
            <person name="Zhou W."/>
            <person name="Sun J."/>
            <person name="Mao Q."/>
            <person name="Liang P."/>
            <person name="Zhou C."/>
            <person name="Tian Y."/>
            <person name="Men J."/>
            <person name="Lv X."/>
            <person name="Huang L."/>
            <person name="Zhou J."/>
            <person name="Hu Y."/>
            <person name="Li R."/>
            <person name="Zhang F."/>
            <person name="Lei H."/>
            <person name="Li X."/>
            <person name="Hu X."/>
            <person name="Liang C."/>
            <person name="Xu J."/>
            <person name="Wu Z."/>
            <person name="Yu X."/>
        </authorList>
    </citation>
    <scope>NUCLEOTIDE SEQUENCE</scope>
    <source>
        <strain>Henan</strain>
    </source>
</reference>
<dbReference type="EMBL" id="DF142834">
    <property type="protein sequence ID" value="GAA47322.1"/>
    <property type="molecule type" value="Genomic_DNA"/>
</dbReference>
<evidence type="ECO:0008006" key="4">
    <source>
        <dbReference type="Google" id="ProtNLM"/>
    </source>
</evidence>
<feature type="signal peptide" evidence="1">
    <location>
        <begin position="1"/>
        <end position="24"/>
    </location>
</feature>
<sequence length="161" mass="18116">MKMLDTLFTALFIILLYHPTKSLAKSSAAKVPRWIIALSSYTYTIVHRSAKMISHADLLSRIPSCDSDPSNSDCLLIQPLPVKRDALVADTKRYFAPIFLHCVVAGHSKNDVNFLLFTVAEKVCPLHGMVCCALRIVLSFHRLSERLFLQICTPVTWILTK</sequence>
<accession>G7Y2Z6</accession>
<keyword evidence="1" id="KW-0732">Signal</keyword>
<organism evidence="2 3">
    <name type="scientific">Clonorchis sinensis</name>
    <name type="common">Chinese liver fluke</name>
    <dbReference type="NCBI Taxonomy" id="79923"/>
    <lineage>
        <taxon>Eukaryota</taxon>
        <taxon>Metazoa</taxon>
        <taxon>Spiralia</taxon>
        <taxon>Lophotrochozoa</taxon>
        <taxon>Platyhelminthes</taxon>
        <taxon>Trematoda</taxon>
        <taxon>Digenea</taxon>
        <taxon>Opisthorchiida</taxon>
        <taxon>Opisthorchiata</taxon>
        <taxon>Opisthorchiidae</taxon>
        <taxon>Clonorchis</taxon>
    </lineage>
</organism>
<dbReference type="Proteomes" id="UP000008909">
    <property type="component" value="Unassembled WGS sequence"/>
</dbReference>
<evidence type="ECO:0000256" key="1">
    <source>
        <dbReference type="SAM" id="SignalP"/>
    </source>
</evidence>
<evidence type="ECO:0000313" key="2">
    <source>
        <dbReference type="EMBL" id="GAA47322.1"/>
    </source>
</evidence>
<keyword evidence="3" id="KW-1185">Reference proteome</keyword>
<proteinExistence type="predicted"/>
<protein>
    <recommendedName>
        <fullName evidence="4">Secreted protein</fullName>
    </recommendedName>
</protein>
<name>G7Y2Z6_CLOSI</name>